<gene>
    <name evidence="3" type="ORF">BDK51DRAFT_51539</name>
</gene>
<dbReference type="Pfam" id="PF00240">
    <property type="entry name" value="ubiquitin"/>
    <property type="match status" value="1"/>
</dbReference>
<dbReference type="InterPro" id="IPR000626">
    <property type="entry name" value="Ubiquitin-like_dom"/>
</dbReference>
<dbReference type="SUPFAM" id="SSF54236">
    <property type="entry name" value="Ubiquitin-like"/>
    <property type="match status" value="1"/>
</dbReference>
<accession>A0A4P9W7Y7</accession>
<sequence length="294" mass="31637">MASTPFAGQNVKFHEMEGLAEDEQRIFFAENTFRTDVLLLPKPQPQAPHSPIPRPSAERFAHPAATESTLTGSVPADSATPSPGPSAAKRIRTATMPFPSTALHTLHATSNHIHLAKTLTTFDCAPVLQRVQRRRPSATIADISELAKFVLLKAAARDIRGDIFAAPPLEVGLGGTERAMRVGATIGAYMVTFGGAPDSSLWGCGVGREVGRTDDDAAGERRAIAAPDTLAEQTNPAFVIHVMTLTEKTLAFKVGSLNKVKDVKMMIEDEEGIPLGQQRLFYDGEQLVGLLFTR</sequence>
<organism evidence="3 4">
    <name type="scientific">Blyttiomyces helicus</name>
    <dbReference type="NCBI Taxonomy" id="388810"/>
    <lineage>
        <taxon>Eukaryota</taxon>
        <taxon>Fungi</taxon>
        <taxon>Fungi incertae sedis</taxon>
        <taxon>Chytridiomycota</taxon>
        <taxon>Chytridiomycota incertae sedis</taxon>
        <taxon>Chytridiomycetes</taxon>
        <taxon>Chytridiomycetes incertae sedis</taxon>
        <taxon>Blyttiomyces</taxon>
    </lineage>
</organism>
<feature type="region of interest" description="Disordered" evidence="1">
    <location>
        <begin position="41"/>
        <end position="89"/>
    </location>
</feature>
<evidence type="ECO:0000313" key="4">
    <source>
        <dbReference type="Proteomes" id="UP000269721"/>
    </source>
</evidence>
<feature type="compositionally biased region" description="Pro residues" evidence="1">
    <location>
        <begin position="42"/>
        <end position="54"/>
    </location>
</feature>
<reference evidence="4" key="1">
    <citation type="journal article" date="2018" name="Nat. Microbiol.">
        <title>Leveraging single-cell genomics to expand the fungal tree of life.</title>
        <authorList>
            <person name="Ahrendt S.R."/>
            <person name="Quandt C.A."/>
            <person name="Ciobanu D."/>
            <person name="Clum A."/>
            <person name="Salamov A."/>
            <person name="Andreopoulos B."/>
            <person name="Cheng J.F."/>
            <person name="Woyke T."/>
            <person name="Pelin A."/>
            <person name="Henrissat B."/>
            <person name="Reynolds N.K."/>
            <person name="Benny G.L."/>
            <person name="Smith M.E."/>
            <person name="James T.Y."/>
            <person name="Grigoriev I.V."/>
        </authorList>
    </citation>
    <scope>NUCLEOTIDE SEQUENCE [LARGE SCALE GENOMIC DNA]</scope>
</reference>
<dbReference type="InterPro" id="IPR029071">
    <property type="entry name" value="Ubiquitin-like_domsf"/>
</dbReference>
<dbReference type="InterPro" id="IPR019956">
    <property type="entry name" value="Ubiquitin_dom"/>
</dbReference>
<keyword evidence="4" id="KW-1185">Reference proteome</keyword>
<proteinExistence type="predicted"/>
<dbReference type="InterPro" id="IPR050158">
    <property type="entry name" value="Ubiquitin_ubiquitin-like"/>
</dbReference>
<feature type="domain" description="Ubiquitin-like" evidence="2">
    <location>
        <begin position="238"/>
        <end position="287"/>
    </location>
</feature>
<dbReference type="Gene3D" id="3.10.20.90">
    <property type="entry name" value="Phosphatidylinositol 3-kinase Catalytic Subunit, Chain A, domain 1"/>
    <property type="match status" value="1"/>
</dbReference>
<evidence type="ECO:0000313" key="3">
    <source>
        <dbReference type="EMBL" id="RKO87515.1"/>
    </source>
</evidence>
<dbReference type="OrthoDB" id="1043111at2759"/>
<evidence type="ECO:0000256" key="1">
    <source>
        <dbReference type="SAM" id="MobiDB-lite"/>
    </source>
</evidence>
<dbReference type="PANTHER" id="PTHR10666">
    <property type="entry name" value="UBIQUITIN"/>
    <property type="match status" value="1"/>
</dbReference>
<name>A0A4P9W7Y7_9FUNG</name>
<protein>
    <recommendedName>
        <fullName evidence="2">Ubiquitin-like domain-containing protein</fullName>
    </recommendedName>
</protein>
<evidence type="ECO:0000259" key="2">
    <source>
        <dbReference type="PROSITE" id="PS50053"/>
    </source>
</evidence>
<dbReference type="AlphaFoldDB" id="A0A4P9W7Y7"/>
<dbReference type="EMBL" id="KZ997364">
    <property type="protein sequence ID" value="RKO87515.1"/>
    <property type="molecule type" value="Genomic_DNA"/>
</dbReference>
<dbReference type="PRINTS" id="PR00348">
    <property type="entry name" value="UBIQUITIN"/>
</dbReference>
<dbReference type="Proteomes" id="UP000269721">
    <property type="component" value="Unassembled WGS sequence"/>
</dbReference>
<dbReference type="PROSITE" id="PS50053">
    <property type="entry name" value="UBIQUITIN_2"/>
    <property type="match status" value="1"/>
</dbReference>